<sequence>MEKSDEIFEITLNSGPFADTPLLVRPEETTDGIPIYHCYVDGSSRSQLRRETTGEWLQLWGDFSADTVRLIGKAIEEQRLDK</sequence>
<dbReference type="Proteomes" id="UP000199577">
    <property type="component" value="Unassembled WGS sequence"/>
</dbReference>
<gene>
    <name evidence="1" type="ORF">SAMN05421747_101520</name>
</gene>
<name>A0A1I1EDU2_9SPHI</name>
<dbReference type="STRING" id="623281.SAMN05421747_101520"/>
<proteinExistence type="predicted"/>
<organism evidence="1 2">
    <name type="scientific">Parapedobacter composti</name>
    <dbReference type="NCBI Taxonomy" id="623281"/>
    <lineage>
        <taxon>Bacteria</taxon>
        <taxon>Pseudomonadati</taxon>
        <taxon>Bacteroidota</taxon>
        <taxon>Sphingobacteriia</taxon>
        <taxon>Sphingobacteriales</taxon>
        <taxon>Sphingobacteriaceae</taxon>
        <taxon>Parapedobacter</taxon>
    </lineage>
</organism>
<accession>A0A1I1EDU2</accession>
<evidence type="ECO:0000313" key="1">
    <source>
        <dbReference type="EMBL" id="SFB85285.1"/>
    </source>
</evidence>
<keyword evidence="2" id="KW-1185">Reference proteome</keyword>
<dbReference type="RefSeq" id="WP_090970713.1">
    <property type="nucleotide sequence ID" value="NZ_FOLL01000001.1"/>
</dbReference>
<dbReference type="EMBL" id="FOLL01000001">
    <property type="protein sequence ID" value="SFB85285.1"/>
    <property type="molecule type" value="Genomic_DNA"/>
</dbReference>
<dbReference type="AlphaFoldDB" id="A0A1I1EDU2"/>
<evidence type="ECO:0000313" key="2">
    <source>
        <dbReference type="Proteomes" id="UP000199577"/>
    </source>
</evidence>
<reference evidence="1 2" key="1">
    <citation type="submission" date="2016-10" db="EMBL/GenBank/DDBJ databases">
        <authorList>
            <person name="de Groot N.N."/>
        </authorList>
    </citation>
    <scope>NUCLEOTIDE SEQUENCE [LARGE SCALE GENOMIC DNA]</scope>
    <source>
        <strain evidence="1 2">DSM 22900</strain>
    </source>
</reference>
<dbReference type="OrthoDB" id="676759at2"/>
<protein>
    <submittedName>
        <fullName evidence="1">Uncharacterized protein</fullName>
    </submittedName>
</protein>